<feature type="region of interest" description="Disordered" evidence="1">
    <location>
        <begin position="1"/>
        <end position="50"/>
    </location>
</feature>
<organism evidence="2 3">
    <name type="scientific">Trichinella pseudospiralis</name>
    <name type="common">Parasitic roundworm</name>
    <dbReference type="NCBI Taxonomy" id="6337"/>
    <lineage>
        <taxon>Eukaryota</taxon>
        <taxon>Metazoa</taxon>
        <taxon>Ecdysozoa</taxon>
        <taxon>Nematoda</taxon>
        <taxon>Enoplea</taxon>
        <taxon>Dorylaimia</taxon>
        <taxon>Trichinellida</taxon>
        <taxon>Trichinellidae</taxon>
        <taxon>Trichinella</taxon>
    </lineage>
</organism>
<accession>A0A0V1G459</accession>
<name>A0A0V1G459_TRIPS</name>
<keyword evidence="3" id="KW-1185">Reference proteome</keyword>
<gene>
    <name evidence="2" type="ORF">T4D_17086</name>
</gene>
<evidence type="ECO:0000313" key="2">
    <source>
        <dbReference type="EMBL" id="KRY92275.1"/>
    </source>
</evidence>
<proteinExistence type="predicted"/>
<protein>
    <submittedName>
        <fullName evidence="2">Uncharacterized protein</fullName>
    </submittedName>
</protein>
<feature type="compositionally biased region" description="Basic and acidic residues" evidence="1">
    <location>
        <begin position="1"/>
        <end position="27"/>
    </location>
</feature>
<comment type="caution">
    <text evidence="2">The sequence shown here is derived from an EMBL/GenBank/DDBJ whole genome shotgun (WGS) entry which is preliminary data.</text>
</comment>
<reference evidence="2 3" key="1">
    <citation type="submission" date="2015-01" db="EMBL/GenBank/DDBJ databases">
        <title>Evolution of Trichinella species and genotypes.</title>
        <authorList>
            <person name="Korhonen P.K."/>
            <person name="Edoardo P."/>
            <person name="Giuseppe L.R."/>
            <person name="Gasser R.B."/>
        </authorList>
    </citation>
    <scope>NUCLEOTIDE SEQUENCE [LARGE SCALE GENOMIC DNA]</scope>
    <source>
        <strain evidence="2">ISS470</strain>
    </source>
</reference>
<evidence type="ECO:0000313" key="3">
    <source>
        <dbReference type="Proteomes" id="UP000054995"/>
    </source>
</evidence>
<dbReference type="Proteomes" id="UP000054995">
    <property type="component" value="Unassembled WGS sequence"/>
</dbReference>
<feature type="compositionally biased region" description="Low complexity" evidence="1">
    <location>
        <begin position="35"/>
        <end position="50"/>
    </location>
</feature>
<dbReference type="AlphaFoldDB" id="A0A0V1G459"/>
<sequence>MKNEIFPDTDRERLAAEGPLKRGEGTAHRCIGIEQQQQQQQQKQPQKQQQ</sequence>
<evidence type="ECO:0000256" key="1">
    <source>
        <dbReference type="SAM" id="MobiDB-lite"/>
    </source>
</evidence>
<dbReference type="EMBL" id="JYDT01000008">
    <property type="protein sequence ID" value="KRY92275.1"/>
    <property type="molecule type" value="Genomic_DNA"/>
</dbReference>